<proteinExistence type="inferred from homology"/>
<comment type="caution">
    <text evidence="5">The sequence shown here is derived from an EMBL/GenBank/DDBJ whole genome shotgun (WGS) entry which is preliminary data.</text>
</comment>
<dbReference type="EMBL" id="QYTV02000001">
    <property type="protein sequence ID" value="RST77091.1"/>
    <property type="molecule type" value="Genomic_DNA"/>
</dbReference>
<protein>
    <submittedName>
        <fullName evidence="5">Flagellar hook-basal body protein</fullName>
    </submittedName>
</protein>
<evidence type="ECO:0000313" key="5">
    <source>
        <dbReference type="EMBL" id="RST77091.1"/>
    </source>
</evidence>
<feature type="domain" description="Flagellar basal body rod protein N-terminal" evidence="3">
    <location>
        <begin position="7"/>
        <end position="35"/>
    </location>
</feature>
<evidence type="ECO:0000259" key="3">
    <source>
        <dbReference type="Pfam" id="PF00460"/>
    </source>
</evidence>
<dbReference type="PANTHER" id="PTHR30435:SF19">
    <property type="entry name" value="FLAGELLAR BASAL-BODY ROD PROTEIN FLGG"/>
    <property type="match status" value="1"/>
</dbReference>
<keyword evidence="6" id="KW-1185">Reference proteome</keyword>
<name>A0A429Y6M8_9BACI</name>
<dbReference type="Pfam" id="PF00460">
    <property type="entry name" value="Flg_bb_rod"/>
    <property type="match status" value="1"/>
</dbReference>
<evidence type="ECO:0000256" key="2">
    <source>
        <dbReference type="RuleBase" id="RU362116"/>
    </source>
</evidence>
<keyword evidence="5" id="KW-0966">Cell projection</keyword>
<dbReference type="GO" id="GO:0071978">
    <property type="term" value="P:bacterial-type flagellum-dependent swarming motility"/>
    <property type="evidence" value="ECO:0007669"/>
    <property type="project" value="TreeGrafter"/>
</dbReference>
<comment type="subcellular location">
    <subcellularLocation>
        <location evidence="2">Bacterial flagellum basal body</location>
    </subcellularLocation>
</comment>
<comment type="similarity">
    <text evidence="1 2">Belongs to the flagella basal body rod proteins family.</text>
</comment>
<feature type="domain" description="Flagellar basal-body/hook protein C-terminal" evidence="4">
    <location>
        <begin position="233"/>
        <end position="276"/>
    </location>
</feature>
<evidence type="ECO:0000259" key="4">
    <source>
        <dbReference type="Pfam" id="PF06429"/>
    </source>
</evidence>
<dbReference type="InterPro" id="IPR020013">
    <property type="entry name" value="Flagellar_FlgE/F/G"/>
</dbReference>
<sequence>MNRTMITAVNTLSQLQKQVDLIGHNMANAETTGYKKREASFADLMAQQINNYSSRADSEVGRVSALGIRQGIGARISQTGMITKQGSLKTTDRPLDLAFTKENQYLKVRVQEGNDSQIQFTRNGELDIVNTGGQWMLATKDGHPVLDEYNQVITFSQNVENVKMIRPGTFEVRMGNGENAIFQLGVITLNKPQFMEQKGNSYIGLPDQLNNNINLDDIYVNLTEEGRGEISLQQGVLEVSNVDIGIEMTDLMTVQRAIQFQSRSITLADQMMGLVNGIR</sequence>
<evidence type="ECO:0000313" key="6">
    <source>
        <dbReference type="Proteomes" id="UP000287156"/>
    </source>
</evidence>
<dbReference type="AlphaFoldDB" id="A0A429Y6M8"/>
<keyword evidence="5" id="KW-0282">Flagellum</keyword>
<dbReference type="InterPro" id="IPR001444">
    <property type="entry name" value="Flag_bb_rod_N"/>
</dbReference>
<dbReference type="RefSeq" id="WP_126046750.1">
    <property type="nucleotide sequence ID" value="NZ_QYTV02000001.1"/>
</dbReference>
<gene>
    <name evidence="5" type="ORF">D4T97_000910</name>
</gene>
<evidence type="ECO:0000256" key="1">
    <source>
        <dbReference type="ARBA" id="ARBA00009677"/>
    </source>
</evidence>
<dbReference type="Pfam" id="PF06429">
    <property type="entry name" value="Flg_bbr_C"/>
    <property type="match status" value="1"/>
</dbReference>
<organism evidence="5 6">
    <name type="scientific">Siminovitchia acidinfaciens</name>
    <dbReference type="NCBI Taxonomy" id="2321395"/>
    <lineage>
        <taxon>Bacteria</taxon>
        <taxon>Bacillati</taxon>
        <taxon>Bacillota</taxon>
        <taxon>Bacilli</taxon>
        <taxon>Bacillales</taxon>
        <taxon>Bacillaceae</taxon>
        <taxon>Siminovitchia</taxon>
    </lineage>
</organism>
<keyword evidence="2" id="KW-0975">Bacterial flagellum</keyword>
<dbReference type="GO" id="GO:0009425">
    <property type="term" value="C:bacterial-type flagellum basal body"/>
    <property type="evidence" value="ECO:0007669"/>
    <property type="project" value="UniProtKB-SubCell"/>
</dbReference>
<reference evidence="5" key="1">
    <citation type="submission" date="2018-12" db="EMBL/GenBank/DDBJ databases">
        <authorList>
            <person name="Sun L."/>
            <person name="Chen Z."/>
        </authorList>
    </citation>
    <scope>NUCLEOTIDE SEQUENCE [LARGE SCALE GENOMIC DNA]</scope>
    <source>
        <strain evidence="5">3-2-2</strain>
    </source>
</reference>
<dbReference type="Proteomes" id="UP000287156">
    <property type="component" value="Unassembled WGS sequence"/>
</dbReference>
<accession>A0A429Y6M8</accession>
<keyword evidence="5" id="KW-0969">Cilium</keyword>
<dbReference type="NCBIfam" id="TIGR03506">
    <property type="entry name" value="FlgEFG_subfam"/>
    <property type="match status" value="1"/>
</dbReference>
<dbReference type="InterPro" id="IPR010930">
    <property type="entry name" value="Flg_bb/hook_C_dom"/>
</dbReference>
<dbReference type="PANTHER" id="PTHR30435">
    <property type="entry name" value="FLAGELLAR PROTEIN"/>
    <property type="match status" value="1"/>
</dbReference>
<dbReference type="OrthoDB" id="9804559at2"/>